<dbReference type="EMBL" id="JAIWIU010000246">
    <property type="protein sequence ID" value="MCA2019079.1"/>
    <property type="molecule type" value="Genomic_DNA"/>
</dbReference>
<gene>
    <name evidence="2" type="ORF">LDJ79_23420</name>
</gene>
<dbReference type="Gene3D" id="1.10.10.60">
    <property type="entry name" value="Homeodomain-like"/>
    <property type="match status" value="1"/>
</dbReference>
<name>A0ABS7YTR9_9VIBR</name>
<dbReference type="SUPFAM" id="SSF46689">
    <property type="entry name" value="Homeodomain-like"/>
    <property type="match status" value="1"/>
</dbReference>
<evidence type="ECO:0000313" key="3">
    <source>
        <dbReference type="Proteomes" id="UP001199044"/>
    </source>
</evidence>
<sequence>MNYQQLTEGRRYQISALLERGISVSEIAKTVQCHRSTVYRELKRGRKGRHYCPNEAQVLSIQKRTSERKYRIPQERIDFIRFLLEADWSLELISSVLTKAGAAKFTRTHALIQLKLLSIRGEQRLLLQDRFFMVLKVSVLLILSVY</sequence>
<comment type="caution">
    <text evidence="2">The sequence shown here is derived from an EMBL/GenBank/DDBJ whole genome shotgun (WGS) entry which is preliminary data.</text>
</comment>
<dbReference type="RefSeq" id="WP_225252313.1">
    <property type="nucleotide sequence ID" value="NZ_JAIWIU010000246.1"/>
</dbReference>
<protein>
    <submittedName>
        <fullName evidence="2">Helix-turn-helix domain-containing protein</fullName>
    </submittedName>
</protein>
<accession>A0ABS7YTR9</accession>
<evidence type="ECO:0000313" key="2">
    <source>
        <dbReference type="EMBL" id="MCA2019079.1"/>
    </source>
</evidence>
<dbReference type="InterPro" id="IPR025246">
    <property type="entry name" value="IS30-like_HTH"/>
</dbReference>
<feature type="domain" description="Transposase IS30-like HTH" evidence="1">
    <location>
        <begin position="3"/>
        <end position="45"/>
    </location>
</feature>
<dbReference type="InterPro" id="IPR009057">
    <property type="entry name" value="Homeodomain-like_sf"/>
</dbReference>
<keyword evidence="3" id="KW-1185">Reference proteome</keyword>
<dbReference type="Pfam" id="PF13936">
    <property type="entry name" value="HTH_38"/>
    <property type="match status" value="1"/>
</dbReference>
<evidence type="ECO:0000259" key="1">
    <source>
        <dbReference type="Pfam" id="PF13936"/>
    </source>
</evidence>
<organism evidence="2 3">
    <name type="scientific">Vibrio tritonius</name>
    <dbReference type="NCBI Taxonomy" id="1435069"/>
    <lineage>
        <taxon>Bacteria</taxon>
        <taxon>Pseudomonadati</taxon>
        <taxon>Pseudomonadota</taxon>
        <taxon>Gammaproteobacteria</taxon>
        <taxon>Vibrionales</taxon>
        <taxon>Vibrionaceae</taxon>
        <taxon>Vibrio</taxon>
    </lineage>
</organism>
<dbReference type="PANTHER" id="PTHR10948:SF23">
    <property type="entry name" value="TRANSPOSASE INSI FOR INSERTION SEQUENCE ELEMENT IS30A-RELATED"/>
    <property type="match status" value="1"/>
</dbReference>
<dbReference type="PANTHER" id="PTHR10948">
    <property type="entry name" value="TRANSPOSASE"/>
    <property type="match status" value="1"/>
</dbReference>
<dbReference type="Proteomes" id="UP001199044">
    <property type="component" value="Unassembled WGS sequence"/>
</dbReference>
<dbReference type="InterPro" id="IPR051917">
    <property type="entry name" value="Transposase-Integrase"/>
</dbReference>
<reference evidence="3" key="1">
    <citation type="submission" date="2023-07" db="EMBL/GenBank/DDBJ databases">
        <title>Molecular identification of indigenous halophilic bacteria isolated from red sea cost, biodegradation of synthetic dyes and assessment of degraded metabolite toxicity.</title>
        <authorList>
            <person name="Chaieb K."/>
            <person name="Altayb H.N."/>
        </authorList>
    </citation>
    <scope>NUCLEOTIDE SEQUENCE [LARGE SCALE GENOMIC DNA]</scope>
    <source>
        <strain evidence="3">K20</strain>
    </source>
</reference>
<proteinExistence type="predicted"/>